<sequence length="590" mass="67936">MGKSPFYIFSHKKRKNLYGKKYVNTKRRKINLNEIGISTSNKDHTVWDLVIPYIQDPQDRAAVSLVCPQWCHVDAITRRHVTIDFCHTAAPDSLFRRFPLLNSLEISGCPPDIFGLIFGDWKSYITPWLREIADREIKALDFQRMIVNDSDLDLLATSVAGKVLEVLKLNRCSGFSTDGLLHIVRSCGRLRTLSIEGSYIIENDGEWLHELALRNTTLENLNFFMSSLVKIRPGDLELIARNCASLVSMKIGDCDVSDLNSFFHASTVLEEFAGSYIYNANEVKFPPRLCRLNLNFMHYAVREVIPVASRFIELDLRTSHIDREGHCLLLKSCPNLKILKTTCAIGDSGLVDLAQFCKRMKKLRIYGYGECREARAVTERGLIALSMGCRELEYLTIYGSNITNDALECVGRYLKNLCDLRLVLIKTPYDSYDIDASLDNGIQLLLMGCPQLRRFDLFLHERWLTDKGFEFIGRYGKNVKWMRFGNLRVSEEGISKFFKHCTRLQKLEMWKCQIDERALGRAVRKLTSLKYLWVEGTKDTSITRDLARMLRKNWMVELIPSKVTSDGLKYELSFCHVGHFVKYCKRMSNE</sequence>
<dbReference type="InterPro" id="IPR041567">
    <property type="entry name" value="COI1_F-box"/>
</dbReference>
<dbReference type="AlphaFoldDB" id="A0ABD1WDN2"/>
<dbReference type="SMART" id="SM00367">
    <property type="entry name" value="LRR_CC"/>
    <property type="match status" value="5"/>
</dbReference>
<dbReference type="PANTHER" id="PTHR16134:SF43">
    <property type="entry name" value="CORONATINE-INSENSITIVE PROTEIN 1"/>
    <property type="match status" value="1"/>
</dbReference>
<dbReference type="Pfam" id="PF18511">
    <property type="entry name" value="F-box_5"/>
    <property type="match status" value="1"/>
</dbReference>
<gene>
    <name evidence="2" type="ORF">Fot_09311</name>
</gene>
<reference evidence="3" key="1">
    <citation type="submission" date="2024-07" db="EMBL/GenBank/DDBJ databases">
        <title>Two chromosome-level genome assemblies of Korean endemic species Abeliophyllum distichum and Forsythia ovata (Oleaceae).</title>
        <authorList>
            <person name="Jang H."/>
        </authorList>
    </citation>
    <scope>NUCLEOTIDE SEQUENCE [LARGE SCALE GENOMIC DNA]</scope>
</reference>
<evidence type="ECO:0000259" key="1">
    <source>
        <dbReference type="Pfam" id="PF18511"/>
    </source>
</evidence>
<dbReference type="PANTHER" id="PTHR16134">
    <property type="entry name" value="F-BOX/TPR REPEAT PROTEIN POF3"/>
    <property type="match status" value="1"/>
</dbReference>
<comment type="caution">
    <text evidence="2">The sequence shown here is derived from an EMBL/GenBank/DDBJ whole genome shotgun (WGS) entry which is preliminary data.</text>
</comment>
<dbReference type="Gene3D" id="1.20.1280.50">
    <property type="match status" value="1"/>
</dbReference>
<name>A0ABD1WDN2_9LAMI</name>
<dbReference type="EMBL" id="JBFOLJ010000003">
    <property type="protein sequence ID" value="KAL2547781.1"/>
    <property type="molecule type" value="Genomic_DNA"/>
</dbReference>
<protein>
    <submittedName>
        <fullName evidence="2">Coronatine-insensitive protein 1</fullName>
    </submittedName>
</protein>
<feature type="domain" description="COI1 F-box" evidence="1">
    <location>
        <begin position="44"/>
        <end position="80"/>
    </location>
</feature>
<proteinExistence type="predicted"/>
<dbReference type="SUPFAM" id="SSF52047">
    <property type="entry name" value="RNI-like"/>
    <property type="match status" value="1"/>
</dbReference>
<dbReference type="Gene3D" id="3.80.10.10">
    <property type="entry name" value="Ribonuclease Inhibitor"/>
    <property type="match status" value="1"/>
</dbReference>
<evidence type="ECO:0000313" key="2">
    <source>
        <dbReference type="EMBL" id="KAL2547781.1"/>
    </source>
</evidence>
<keyword evidence="3" id="KW-1185">Reference proteome</keyword>
<evidence type="ECO:0000313" key="3">
    <source>
        <dbReference type="Proteomes" id="UP001604277"/>
    </source>
</evidence>
<organism evidence="2 3">
    <name type="scientific">Forsythia ovata</name>
    <dbReference type="NCBI Taxonomy" id="205694"/>
    <lineage>
        <taxon>Eukaryota</taxon>
        <taxon>Viridiplantae</taxon>
        <taxon>Streptophyta</taxon>
        <taxon>Embryophyta</taxon>
        <taxon>Tracheophyta</taxon>
        <taxon>Spermatophyta</taxon>
        <taxon>Magnoliopsida</taxon>
        <taxon>eudicotyledons</taxon>
        <taxon>Gunneridae</taxon>
        <taxon>Pentapetalae</taxon>
        <taxon>asterids</taxon>
        <taxon>lamiids</taxon>
        <taxon>Lamiales</taxon>
        <taxon>Oleaceae</taxon>
        <taxon>Forsythieae</taxon>
        <taxon>Forsythia</taxon>
    </lineage>
</organism>
<dbReference type="Proteomes" id="UP001604277">
    <property type="component" value="Unassembled WGS sequence"/>
</dbReference>
<dbReference type="InterPro" id="IPR032675">
    <property type="entry name" value="LRR_dom_sf"/>
</dbReference>
<dbReference type="InterPro" id="IPR006553">
    <property type="entry name" value="Leu-rich_rpt_Cys-con_subtyp"/>
</dbReference>
<accession>A0ABD1WDN2</accession>